<accession>A0A1I0W3M8</accession>
<proteinExistence type="predicted"/>
<dbReference type="RefSeq" id="WP_074813277.1">
    <property type="nucleotide sequence ID" value="NZ_FOJX01000002.1"/>
</dbReference>
<evidence type="ECO:0000313" key="1">
    <source>
        <dbReference type="EMBL" id="SFA82496.1"/>
    </source>
</evidence>
<dbReference type="Pfam" id="PF26373">
    <property type="entry name" value="MamC"/>
    <property type="match status" value="1"/>
</dbReference>
<dbReference type="InterPro" id="IPR058956">
    <property type="entry name" value="MamC"/>
</dbReference>
<evidence type="ECO:0000313" key="2">
    <source>
        <dbReference type="Proteomes" id="UP000183843"/>
    </source>
</evidence>
<organism evidence="1 2">
    <name type="scientific">Selenomonas ruminantium</name>
    <dbReference type="NCBI Taxonomy" id="971"/>
    <lineage>
        <taxon>Bacteria</taxon>
        <taxon>Bacillati</taxon>
        <taxon>Bacillota</taxon>
        <taxon>Negativicutes</taxon>
        <taxon>Selenomonadales</taxon>
        <taxon>Selenomonadaceae</taxon>
        <taxon>Selenomonas</taxon>
    </lineage>
</organism>
<reference evidence="1 2" key="1">
    <citation type="submission" date="2016-10" db="EMBL/GenBank/DDBJ databases">
        <authorList>
            <person name="de Groot N.N."/>
        </authorList>
    </citation>
    <scope>NUCLEOTIDE SEQUENCE [LARGE SCALE GENOMIC DNA]</scope>
    <source>
        <strain evidence="1 2">L14</strain>
    </source>
</reference>
<dbReference type="Proteomes" id="UP000183843">
    <property type="component" value="Unassembled WGS sequence"/>
</dbReference>
<dbReference type="AlphaFoldDB" id="A0A1I0W3M8"/>
<sequence length="526" mass="57641">MSGKKEEIDKSAERVALGEISNDVIQRYGEAGSEYIKGYNGFTWKNDITGKSGVARGLKDVANSKVNPNNRYQNLKQQSGFSGEILSTSKKNAENIISGKKSRYARSNDVGRGNDTQVDIAKVNKKGDFIKTSDGSVKGGVQAKICGRFDTPELIEKSAKENARRMINEGKNGWARYDKVALPSDQAPIARQYALDEARKLMVKAEEFRAKGNLEKAEFLSKKAEKFKEAANRIEDLGITSKEAMEARLHPLLTTGKHVLETAHRAGKEQMYAGAIIGGSISAGRNMLDVLRGNKKIEEAVKDITIETAEAGATSYVIAAGGSLIKSGMSSIENHTVQTLSRSSMPGVIATAILEVGSSFRKFANGEIDEMELAKELGEKGTGMMAASWCSAVGTVIMPGIGTVAGSMIGYMVSSVIYRGAMQVYEETIESRKRREQIHLYVMEAKKRLEMEERELCRVLEERKAARNKAFSSGFRMLHQGDKDKNSDLFVQGLSSIAAGVGAELQFSNFNEFDEFMNNENACFDF</sequence>
<protein>
    <submittedName>
        <fullName evidence="1">Uncharacterized protein</fullName>
    </submittedName>
</protein>
<dbReference type="EMBL" id="FOJX01000002">
    <property type="protein sequence ID" value="SFA82496.1"/>
    <property type="molecule type" value="Genomic_DNA"/>
</dbReference>
<name>A0A1I0W3M8_SELRU</name>
<gene>
    <name evidence="1" type="ORF">SAMN05216587_10246</name>
</gene>